<protein>
    <submittedName>
        <fullName evidence="2">Uncharacterized protein with HXXEE motif</fullName>
    </submittedName>
</protein>
<keyword evidence="1" id="KW-1133">Transmembrane helix</keyword>
<dbReference type="RefSeq" id="WP_031389856.1">
    <property type="nucleotide sequence ID" value="NZ_JPNB01000001.1"/>
</dbReference>
<keyword evidence="1" id="KW-0472">Membrane</keyword>
<sequence length="178" mass="20630">MGEIYFLIWLFPLLFIFHDFEEIIFGKPWVNRNKERLMEQFPMLANKVLLHFDSLTTSSFSLGVAEEFILISAVTIISYLTGWYDLWLGIFIAFIAHLIIHIFQCIIFRGYVPAVVTSVICLPVSICITAEFLRSYSITFSRIIAFSMLGIVLMIINIWGIHKGMTVFDKWLAKYQKG</sequence>
<feature type="transmembrane region" description="Helical" evidence="1">
    <location>
        <begin position="86"/>
        <end position="103"/>
    </location>
</feature>
<feature type="transmembrane region" description="Helical" evidence="1">
    <location>
        <begin position="110"/>
        <end position="133"/>
    </location>
</feature>
<dbReference type="InterPro" id="IPR025671">
    <property type="entry name" value="HXXEE"/>
</dbReference>
<feature type="transmembrane region" description="Helical" evidence="1">
    <location>
        <begin position="6"/>
        <end position="26"/>
    </location>
</feature>
<feature type="transmembrane region" description="Helical" evidence="1">
    <location>
        <begin position="139"/>
        <end position="161"/>
    </location>
</feature>
<dbReference type="STRING" id="1469948.GCA_000732725_01128"/>
<reference evidence="2 3" key="1">
    <citation type="submission" date="2019-03" db="EMBL/GenBank/DDBJ databases">
        <title>Genomic Encyclopedia of Type Strains, Phase IV (KMG-IV): sequencing the most valuable type-strain genomes for metagenomic binning, comparative biology and taxonomic classification.</title>
        <authorList>
            <person name="Goeker M."/>
        </authorList>
    </citation>
    <scope>NUCLEOTIDE SEQUENCE [LARGE SCALE GENOMIC DNA]</scope>
    <source>
        <strain evidence="2 3">DSM 100556</strain>
    </source>
</reference>
<keyword evidence="3" id="KW-1185">Reference proteome</keyword>
<gene>
    <name evidence="2" type="ORF">EDD76_11432</name>
</gene>
<organism evidence="2 3">
    <name type="scientific">Kineothrix alysoides</name>
    <dbReference type="NCBI Taxonomy" id="1469948"/>
    <lineage>
        <taxon>Bacteria</taxon>
        <taxon>Bacillati</taxon>
        <taxon>Bacillota</taxon>
        <taxon>Clostridia</taxon>
        <taxon>Lachnospirales</taxon>
        <taxon>Lachnospiraceae</taxon>
        <taxon>Kineothrix</taxon>
    </lineage>
</organism>
<dbReference type="AlphaFoldDB" id="A0A4V2QBC0"/>
<evidence type="ECO:0000313" key="2">
    <source>
        <dbReference type="EMBL" id="TCL55622.1"/>
    </source>
</evidence>
<dbReference type="Proteomes" id="UP000295718">
    <property type="component" value="Unassembled WGS sequence"/>
</dbReference>
<comment type="caution">
    <text evidence="2">The sequence shown here is derived from an EMBL/GenBank/DDBJ whole genome shotgun (WGS) entry which is preliminary data.</text>
</comment>
<evidence type="ECO:0000313" key="3">
    <source>
        <dbReference type="Proteomes" id="UP000295718"/>
    </source>
</evidence>
<accession>A0A4V2QBC0</accession>
<dbReference type="Pfam" id="PF13787">
    <property type="entry name" value="HXXEE"/>
    <property type="match status" value="1"/>
</dbReference>
<name>A0A4V2QBC0_9FIRM</name>
<feature type="transmembrane region" description="Helical" evidence="1">
    <location>
        <begin position="60"/>
        <end position="80"/>
    </location>
</feature>
<keyword evidence="1" id="KW-0812">Transmembrane</keyword>
<dbReference type="OrthoDB" id="5195477at2"/>
<dbReference type="EMBL" id="SLUO01000014">
    <property type="protein sequence ID" value="TCL55622.1"/>
    <property type="molecule type" value="Genomic_DNA"/>
</dbReference>
<evidence type="ECO:0000256" key="1">
    <source>
        <dbReference type="SAM" id="Phobius"/>
    </source>
</evidence>
<proteinExistence type="predicted"/>